<proteinExistence type="predicted"/>
<evidence type="ECO:0000313" key="1">
    <source>
        <dbReference type="EMBL" id="GAG01988.1"/>
    </source>
</evidence>
<reference evidence="1" key="1">
    <citation type="journal article" date="2014" name="Front. Microbiol.">
        <title>High frequency of phylogenetically diverse reductive dehalogenase-homologous genes in deep subseafloor sedimentary metagenomes.</title>
        <authorList>
            <person name="Kawai M."/>
            <person name="Futagami T."/>
            <person name="Toyoda A."/>
            <person name="Takaki Y."/>
            <person name="Nishi S."/>
            <person name="Hori S."/>
            <person name="Arai W."/>
            <person name="Tsubouchi T."/>
            <person name="Morono Y."/>
            <person name="Uchiyama I."/>
            <person name="Ito T."/>
            <person name="Fujiyama A."/>
            <person name="Inagaki F."/>
            <person name="Takami H."/>
        </authorList>
    </citation>
    <scope>NUCLEOTIDE SEQUENCE</scope>
    <source>
        <strain evidence="1">Expedition CK06-06</strain>
    </source>
</reference>
<sequence length="91" mass="10283">MLLVTLPDNSVSMVFADEAARGKADAVPDRPNVSMPMPEQVDNYIKNHEFHWLSKDRKLYTGKTHAAALIENKDLFGFTQQEIDYATDITV</sequence>
<comment type="caution">
    <text evidence="1">The sequence shown here is derived from an EMBL/GenBank/DDBJ whole genome shotgun (WGS) entry which is preliminary data.</text>
</comment>
<feature type="non-terminal residue" evidence="1">
    <location>
        <position position="91"/>
    </location>
</feature>
<protein>
    <submittedName>
        <fullName evidence="1">Uncharacterized protein</fullName>
    </submittedName>
</protein>
<dbReference type="EMBL" id="BARS01025246">
    <property type="protein sequence ID" value="GAG01988.1"/>
    <property type="molecule type" value="Genomic_DNA"/>
</dbReference>
<organism evidence="1">
    <name type="scientific">marine sediment metagenome</name>
    <dbReference type="NCBI Taxonomy" id="412755"/>
    <lineage>
        <taxon>unclassified sequences</taxon>
        <taxon>metagenomes</taxon>
        <taxon>ecological metagenomes</taxon>
    </lineage>
</organism>
<gene>
    <name evidence="1" type="ORF">S01H1_39930</name>
</gene>
<dbReference type="AlphaFoldDB" id="X0UNX4"/>
<accession>X0UNX4</accession>
<name>X0UNX4_9ZZZZ</name>